<dbReference type="Proteomes" id="UP000301309">
    <property type="component" value="Unassembled WGS sequence"/>
</dbReference>
<dbReference type="GO" id="GO:0016020">
    <property type="term" value="C:membrane"/>
    <property type="evidence" value="ECO:0007669"/>
    <property type="project" value="UniProtKB-SubCell"/>
</dbReference>
<evidence type="ECO:0000256" key="1">
    <source>
        <dbReference type="ARBA" id="ARBA00004141"/>
    </source>
</evidence>
<evidence type="ECO:0000256" key="4">
    <source>
        <dbReference type="ARBA" id="ARBA00023136"/>
    </source>
</evidence>
<evidence type="ECO:0008006" key="10">
    <source>
        <dbReference type="Google" id="ProtNLM"/>
    </source>
</evidence>
<dbReference type="EMBL" id="BJHW01000002">
    <property type="protein sequence ID" value="GDY59824.1"/>
    <property type="molecule type" value="Genomic_DNA"/>
</dbReference>
<sequence length="271" mass="27188">MPFIQIPSNGAAVAAWAAAGCAVAGLIPIWQRRFTRAGGRPLLHPSLLGSAQFALGTAVAMAQFGASIAGSLVLTMFLQDGLGLPAVAAAAVTLPSAVAMGISSALAWRLVRRIGRHTVTLGLALGVCSLLASGLAALRAPADALPVVLALTQFCAGAASGLTVSPNQALVLRHAPREAAGVAGGVLQMSQRIAAAVGVSAVSGVYLHTAARATADHRSAYWHASLTCAGVVAVALAVSTLRGGRTDTDVPGPLQPAHDTNPRAGTQETHL</sequence>
<dbReference type="SUPFAM" id="SSF103473">
    <property type="entry name" value="MFS general substrate transporter"/>
    <property type="match status" value="1"/>
</dbReference>
<keyword evidence="2 7" id="KW-0812">Transmembrane</keyword>
<dbReference type="GO" id="GO:0046677">
    <property type="term" value="P:response to antibiotic"/>
    <property type="evidence" value="ECO:0007669"/>
    <property type="project" value="UniProtKB-KW"/>
</dbReference>
<protein>
    <recommendedName>
        <fullName evidence="10">Major facilitator superfamily (MFS) profile domain-containing protein</fullName>
    </recommendedName>
</protein>
<evidence type="ECO:0000256" key="6">
    <source>
        <dbReference type="SAM" id="MobiDB-lite"/>
    </source>
</evidence>
<feature type="transmembrane region" description="Helical" evidence="7">
    <location>
        <begin position="193"/>
        <end position="214"/>
    </location>
</feature>
<name>A0A4D4LHD9_STRVO</name>
<feature type="transmembrane region" description="Helical" evidence="7">
    <location>
        <begin position="220"/>
        <end position="238"/>
    </location>
</feature>
<evidence type="ECO:0000256" key="2">
    <source>
        <dbReference type="ARBA" id="ARBA00022692"/>
    </source>
</evidence>
<dbReference type="AlphaFoldDB" id="A0A4D4LHD9"/>
<feature type="region of interest" description="Disordered" evidence="6">
    <location>
        <begin position="245"/>
        <end position="271"/>
    </location>
</feature>
<evidence type="ECO:0000256" key="7">
    <source>
        <dbReference type="SAM" id="Phobius"/>
    </source>
</evidence>
<feature type="transmembrane region" description="Helical" evidence="7">
    <location>
        <begin position="84"/>
        <end position="107"/>
    </location>
</feature>
<keyword evidence="9" id="KW-1185">Reference proteome</keyword>
<dbReference type="PANTHER" id="PTHR42718">
    <property type="entry name" value="MAJOR FACILITATOR SUPERFAMILY MULTIDRUG TRANSPORTER MFSC"/>
    <property type="match status" value="1"/>
</dbReference>
<comment type="subcellular location">
    <subcellularLocation>
        <location evidence="1">Membrane</location>
        <topology evidence="1">Multi-pass membrane protein</topology>
    </subcellularLocation>
</comment>
<evidence type="ECO:0000256" key="5">
    <source>
        <dbReference type="ARBA" id="ARBA00023251"/>
    </source>
</evidence>
<feature type="transmembrane region" description="Helical" evidence="7">
    <location>
        <begin position="51"/>
        <end position="78"/>
    </location>
</feature>
<gene>
    <name evidence="8" type="ORF">SVIO_104470</name>
</gene>
<keyword evidence="3 7" id="KW-1133">Transmembrane helix</keyword>
<feature type="transmembrane region" description="Helical" evidence="7">
    <location>
        <begin position="144"/>
        <end position="164"/>
    </location>
</feature>
<dbReference type="Pfam" id="PF07690">
    <property type="entry name" value="MFS_1"/>
    <property type="match status" value="1"/>
</dbReference>
<dbReference type="InterPro" id="IPR036259">
    <property type="entry name" value="MFS_trans_sf"/>
</dbReference>
<organism evidence="8 9">
    <name type="scientific">Streptomyces violaceusniger</name>
    <dbReference type="NCBI Taxonomy" id="68280"/>
    <lineage>
        <taxon>Bacteria</taxon>
        <taxon>Bacillati</taxon>
        <taxon>Actinomycetota</taxon>
        <taxon>Actinomycetes</taxon>
        <taxon>Kitasatosporales</taxon>
        <taxon>Streptomycetaceae</taxon>
        <taxon>Streptomyces</taxon>
        <taxon>Streptomyces violaceusniger group</taxon>
    </lineage>
</organism>
<evidence type="ECO:0000256" key="3">
    <source>
        <dbReference type="ARBA" id="ARBA00022989"/>
    </source>
</evidence>
<feature type="transmembrane region" description="Helical" evidence="7">
    <location>
        <begin position="12"/>
        <end position="30"/>
    </location>
</feature>
<evidence type="ECO:0000313" key="9">
    <source>
        <dbReference type="Proteomes" id="UP000301309"/>
    </source>
</evidence>
<comment type="caution">
    <text evidence="8">The sequence shown here is derived from an EMBL/GenBank/DDBJ whole genome shotgun (WGS) entry which is preliminary data.</text>
</comment>
<proteinExistence type="predicted"/>
<dbReference type="GO" id="GO:0022857">
    <property type="term" value="F:transmembrane transporter activity"/>
    <property type="evidence" value="ECO:0007669"/>
    <property type="project" value="InterPro"/>
</dbReference>
<dbReference type="PANTHER" id="PTHR42718:SF39">
    <property type="entry name" value="ACTINORHODIN TRANSPORTER-RELATED"/>
    <property type="match status" value="1"/>
</dbReference>
<keyword evidence="5" id="KW-0046">Antibiotic resistance</keyword>
<dbReference type="InterPro" id="IPR011701">
    <property type="entry name" value="MFS"/>
</dbReference>
<feature type="transmembrane region" description="Helical" evidence="7">
    <location>
        <begin position="119"/>
        <end position="138"/>
    </location>
</feature>
<accession>A0A4D4LHD9</accession>
<keyword evidence="4 7" id="KW-0472">Membrane</keyword>
<evidence type="ECO:0000313" key="8">
    <source>
        <dbReference type="EMBL" id="GDY59824.1"/>
    </source>
</evidence>
<reference evidence="8 9" key="1">
    <citation type="journal article" date="2020" name="Int. J. Syst. Evol. Microbiol.">
        <title>Reclassification of Streptomyces castelarensis and Streptomyces sporoclivatus as later heterotypic synonyms of Streptomyces antimycoticus.</title>
        <authorList>
            <person name="Komaki H."/>
            <person name="Tamura T."/>
        </authorList>
    </citation>
    <scope>NUCLEOTIDE SEQUENCE [LARGE SCALE GENOMIC DNA]</scope>
    <source>
        <strain evidence="8 9">NBRC 13459</strain>
    </source>
</reference>
<dbReference type="Gene3D" id="1.20.1250.20">
    <property type="entry name" value="MFS general substrate transporter like domains"/>
    <property type="match status" value="1"/>
</dbReference>